<feature type="non-terminal residue" evidence="3">
    <location>
        <position position="1"/>
    </location>
</feature>
<organism evidence="3 6">
    <name type="scientific">Didymodactylos carnosus</name>
    <dbReference type="NCBI Taxonomy" id="1234261"/>
    <lineage>
        <taxon>Eukaryota</taxon>
        <taxon>Metazoa</taxon>
        <taxon>Spiralia</taxon>
        <taxon>Gnathifera</taxon>
        <taxon>Rotifera</taxon>
        <taxon>Eurotatoria</taxon>
        <taxon>Bdelloidea</taxon>
        <taxon>Philodinida</taxon>
        <taxon>Philodinidae</taxon>
        <taxon>Didymodactylos</taxon>
    </lineage>
</organism>
<sequence>DEAWMFTTFIGLMLMSIYDLSVADNPLTVDISEDAAIFETVRITSKMSAINCNKKDNESLQSIQKQIYQHKTDMLESSRNMVDLISESEEIVADTIIKLTRQKQLKNMNENVNTVDNTLIHTQKNKAKFRWKLPKIIHYFQHSSKSNINKDVSSERRQETAMLQMLKSEEENTYLGKSTSLMDDIEKETNDAFSK</sequence>
<evidence type="ECO:0000256" key="1">
    <source>
        <dbReference type="SAM" id="SignalP"/>
    </source>
</evidence>
<comment type="caution">
    <text evidence="3">The sequence shown here is derived from an EMBL/GenBank/DDBJ whole genome shotgun (WGS) entry which is preliminary data.</text>
</comment>
<gene>
    <name evidence="3" type="ORF">GPM918_LOCUS35585</name>
    <name evidence="2" type="ORF">OVA965_LOCUS9004</name>
    <name evidence="5" type="ORF">SRO942_LOCUS36300</name>
    <name evidence="4" type="ORF">TMI583_LOCUS9000</name>
</gene>
<evidence type="ECO:0000313" key="3">
    <source>
        <dbReference type="EMBL" id="CAF1474453.1"/>
    </source>
</evidence>
<dbReference type="Proteomes" id="UP000682733">
    <property type="component" value="Unassembled WGS sequence"/>
</dbReference>
<feature type="chain" id="PRO_5036228612" evidence="1">
    <location>
        <begin position="24"/>
        <end position="195"/>
    </location>
</feature>
<feature type="signal peptide" evidence="1">
    <location>
        <begin position="1"/>
        <end position="23"/>
    </location>
</feature>
<proteinExistence type="predicted"/>
<evidence type="ECO:0000313" key="5">
    <source>
        <dbReference type="EMBL" id="CAF4341051.1"/>
    </source>
</evidence>
<dbReference type="Proteomes" id="UP000677228">
    <property type="component" value="Unassembled WGS sequence"/>
</dbReference>
<dbReference type="EMBL" id="CAJOBA010003119">
    <property type="protein sequence ID" value="CAF3671230.1"/>
    <property type="molecule type" value="Genomic_DNA"/>
</dbReference>
<dbReference type="SUPFAM" id="SSF58038">
    <property type="entry name" value="SNARE fusion complex"/>
    <property type="match status" value="1"/>
</dbReference>
<evidence type="ECO:0000313" key="2">
    <source>
        <dbReference type="EMBL" id="CAF0888600.1"/>
    </source>
</evidence>
<dbReference type="Proteomes" id="UP000663829">
    <property type="component" value="Unassembled WGS sequence"/>
</dbReference>
<evidence type="ECO:0000313" key="4">
    <source>
        <dbReference type="EMBL" id="CAF3671230.1"/>
    </source>
</evidence>
<dbReference type="EMBL" id="CAJNOQ010020724">
    <property type="protein sequence ID" value="CAF1474453.1"/>
    <property type="molecule type" value="Genomic_DNA"/>
</dbReference>
<dbReference type="OrthoDB" id="18679at2759"/>
<keyword evidence="6" id="KW-1185">Reference proteome</keyword>
<accession>A0A815RBT5</accession>
<dbReference type="Proteomes" id="UP000681722">
    <property type="component" value="Unassembled WGS sequence"/>
</dbReference>
<dbReference type="AlphaFoldDB" id="A0A815RBT5"/>
<dbReference type="EMBL" id="CAJNOK010003118">
    <property type="protein sequence ID" value="CAF0888600.1"/>
    <property type="molecule type" value="Genomic_DNA"/>
</dbReference>
<dbReference type="EMBL" id="CAJOBC010086189">
    <property type="protein sequence ID" value="CAF4341051.1"/>
    <property type="molecule type" value="Genomic_DNA"/>
</dbReference>
<evidence type="ECO:0000313" key="6">
    <source>
        <dbReference type="Proteomes" id="UP000663829"/>
    </source>
</evidence>
<name>A0A815RBT5_9BILA</name>
<keyword evidence="1" id="KW-0732">Signal</keyword>
<dbReference type="Gene3D" id="1.20.5.110">
    <property type="match status" value="1"/>
</dbReference>
<protein>
    <submittedName>
        <fullName evidence="3">Uncharacterized protein</fullName>
    </submittedName>
</protein>
<reference evidence="3" key="1">
    <citation type="submission" date="2021-02" db="EMBL/GenBank/DDBJ databases">
        <authorList>
            <person name="Nowell W R."/>
        </authorList>
    </citation>
    <scope>NUCLEOTIDE SEQUENCE</scope>
</reference>